<comment type="caution">
    <text evidence="4">The sequence shown here is derived from an EMBL/GenBank/DDBJ whole genome shotgun (WGS) entry which is preliminary data.</text>
</comment>
<feature type="domain" description="DUF7703" evidence="3">
    <location>
        <begin position="23"/>
        <end position="256"/>
    </location>
</feature>
<feature type="transmembrane region" description="Helical" evidence="2">
    <location>
        <begin position="53"/>
        <end position="74"/>
    </location>
</feature>
<accession>A0A9W8Y6L4</accession>
<evidence type="ECO:0000256" key="2">
    <source>
        <dbReference type="SAM" id="Phobius"/>
    </source>
</evidence>
<feature type="region of interest" description="Disordered" evidence="1">
    <location>
        <begin position="260"/>
        <end position="331"/>
    </location>
</feature>
<organism evidence="4 5">
    <name type="scientific">Neocucurbitaria cava</name>
    <dbReference type="NCBI Taxonomy" id="798079"/>
    <lineage>
        <taxon>Eukaryota</taxon>
        <taxon>Fungi</taxon>
        <taxon>Dikarya</taxon>
        <taxon>Ascomycota</taxon>
        <taxon>Pezizomycotina</taxon>
        <taxon>Dothideomycetes</taxon>
        <taxon>Pleosporomycetidae</taxon>
        <taxon>Pleosporales</taxon>
        <taxon>Pleosporineae</taxon>
        <taxon>Cucurbitariaceae</taxon>
        <taxon>Neocucurbitaria</taxon>
    </lineage>
</organism>
<reference evidence="4" key="1">
    <citation type="submission" date="2022-10" db="EMBL/GenBank/DDBJ databases">
        <title>Tapping the CABI collections for fungal endophytes: first genome assemblies for Collariella, Neodidymelliopsis, Ascochyta clinopodiicola, Didymella pomorum, Didymosphaeria variabile, Neocosmospora piperis and Neocucurbitaria cava.</title>
        <authorList>
            <person name="Hill R."/>
        </authorList>
    </citation>
    <scope>NUCLEOTIDE SEQUENCE</scope>
    <source>
        <strain evidence="4">IMI 356814</strain>
    </source>
</reference>
<feature type="transmembrane region" description="Helical" evidence="2">
    <location>
        <begin position="162"/>
        <end position="179"/>
    </location>
</feature>
<protein>
    <recommendedName>
        <fullName evidence="3">DUF7703 domain-containing protein</fullName>
    </recommendedName>
</protein>
<feature type="transmembrane region" description="Helical" evidence="2">
    <location>
        <begin position="80"/>
        <end position="99"/>
    </location>
</feature>
<feature type="transmembrane region" description="Helical" evidence="2">
    <location>
        <begin position="120"/>
        <end position="142"/>
    </location>
</feature>
<feature type="compositionally biased region" description="Basic and acidic residues" evidence="1">
    <location>
        <begin position="280"/>
        <end position="289"/>
    </location>
</feature>
<dbReference type="Proteomes" id="UP001140560">
    <property type="component" value="Unassembled WGS sequence"/>
</dbReference>
<evidence type="ECO:0000259" key="3">
    <source>
        <dbReference type="Pfam" id="PF24802"/>
    </source>
</evidence>
<dbReference type="PANTHER" id="PTHR37013">
    <property type="entry name" value="INTEGRAL MEMBRANE PROTEIN (AFU_ORTHOLOGUE AFUA_1G05950)-RELATED"/>
    <property type="match status" value="1"/>
</dbReference>
<proteinExistence type="predicted"/>
<dbReference type="AlphaFoldDB" id="A0A9W8Y6L4"/>
<keyword evidence="2" id="KW-0812">Transmembrane</keyword>
<dbReference type="EMBL" id="JAPEUY010000011">
    <property type="protein sequence ID" value="KAJ4368390.1"/>
    <property type="molecule type" value="Genomic_DNA"/>
</dbReference>
<keyword evidence="2" id="KW-1133">Transmembrane helix</keyword>
<keyword evidence="2" id="KW-0472">Membrane</keyword>
<dbReference type="OrthoDB" id="405906at2759"/>
<keyword evidence="5" id="KW-1185">Reference proteome</keyword>
<evidence type="ECO:0000256" key="1">
    <source>
        <dbReference type="SAM" id="MobiDB-lite"/>
    </source>
</evidence>
<dbReference type="PANTHER" id="PTHR37013:SF4">
    <property type="entry name" value="INTEGRAL MEMBRANE PROTEIN"/>
    <property type="match status" value="1"/>
</dbReference>
<dbReference type="Pfam" id="PF24802">
    <property type="entry name" value="DUF7703"/>
    <property type="match status" value="1"/>
</dbReference>
<evidence type="ECO:0000313" key="5">
    <source>
        <dbReference type="Proteomes" id="UP001140560"/>
    </source>
</evidence>
<evidence type="ECO:0000313" key="4">
    <source>
        <dbReference type="EMBL" id="KAJ4368390.1"/>
    </source>
</evidence>
<feature type="transmembrane region" description="Helical" evidence="2">
    <location>
        <begin position="19"/>
        <end position="41"/>
    </location>
</feature>
<dbReference type="InterPro" id="IPR056120">
    <property type="entry name" value="DUF7703"/>
</dbReference>
<feature type="transmembrane region" description="Helical" evidence="2">
    <location>
        <begin position="206"/>
        <end position="231"/>
    </location>
</feature>
<sequence length="331" mass="37000">MSTSGIDNADLPTTSITGLPTACTAAAFLGIAWYLCAELNVRLFIRASRRRSLYFWSCLACSWGIIIHSIIITLTDFKVVSGYGTIVFIMLTWCTYVVSQSVVLYSRLNLVLKNAKVSRYVLIMIITNSIIFGGGTVILSLIARHPGMVDKLSKANLIWDKIQLAAFFIQETVIGLLYIRETAAHLKNMSLLGTNKKTTRRNLRHLILVNVFIIVLDISLIGLCYAGFFFLQGFYKVGVYAIKLRTEFTILNQLRSSLPGASTHESDYKSGSRHLPRPTNDARARRGSQDSDVEMVTMASQIRVQKDVMVSSTRREDAESIETDNTTTHPR</sequence>
<gene>
    <name evidence="4" type="ORF">N0V83_006747</name>
</gene>
<name>A0A9W8Y6L4_9PLEO</name>